<dbReference type="GO" id="GO:0004301">
    <property type="term" value="F:epoxide hydrolase activity"/>
    <property type="evidence" value="ECO:0007669"/>
    <property type="project" value="TreeGrafter"/>
</dbReference>
<accession>A0A0A9CCV3</accession>
<keyword evidence="1" id="KW-0378">Hydrolase</keyword>
<dbReference type="AlphaFoldDB" id="A0A0A9CCV3"/>
<dbReference type="PANTHER" id="PTHR42977">
    <property type="entry name" value="HYDROLASE-RELATED"/>
    <property type="match status" value="1"/>
</dbReference>
<protein>
    <submittedName>
        <fullName evidence="2">Uncharacterized protein</fullName>
    </submittedName>
</protein>
<proteinExistence type="predicted"/>
<dbReference type="InterPro" id="IPR051340">
    <property type="entry name" value="Haloalkane_dehalogenase"/>
</dbReference>
<name>A0A0A9CCV3_ARUDO</name>
<organism evidence="2">
    <name type="scientific">Arundo donax</name>
    <name type="common">Giant reed</name>
    <name type="synonym">Donax arundinaceus</name>
    <dbReference type="NCBI Taxonomy" id="35708"/>
    <lineage>
        <taxon>Eukaryota</taxon>
        <taxon>Viridiplantae</taxon>
        <taxon>Streptophyta</taxon>
        <taxon>Embryophyta</taxon>
        <taxon>Tracheophyta</taxon>
        <taxon>Spermatophyta</taxon>
        <taxon>Magnoliopsida</taxon>
        <taxon>Liliopsida</taxon>
        <taxon>Poales</taxon>
        <taxon>Poaceae</taxon>
        <taxon>PACMAD clade</taxon>
        <taxon>Arundinoideae</taxon>
        <taxon>Arundineae</taxon>
        <taxon>Arundo</taxon>
    </lineage>
</organism>
<reference evidence="2" key="2">
    <citation type="journal article" date="2015" name="Data Brief">
        <title>Shoot transcriptome of the giant reed, Arundo donax.</title>
        <authorList>
            <person name="Barrero R.A."/>
            <person name="Guerrero F.D."/>
            <person name="Moolhuijzen P."/>
            <person name="Goolsby J.A."/>
            <person name="Tidwell J."/>
            <person name="Bellgard S.E."/>
            <person name="Bellgard M.I."/>
        </authorList>
    </citation>
    <scope>NUCLEOTIDE SEQUENCE</scope>
    <source>
        <tissue evidence="2">Shoot tissue taken approximately 20 cm above the soil surface</tissue>
    </source>
</reference>
<evidence type="ECO:0000256" key="1">
    <source>
        <dbReference type="ARBA" id="ARBA00022801"/>
    </source>
</evidence>
<sequence length="95" mass="10842">MMKEEDAMVYRRPYLVSGSSGFALNAISKAMKKDLKAYIESMRTILGSDSWKTKTTICWGLRDRWLSYDGVEDFCAGLNHKIVELPMVCHENQSS</sequence>
<evidence type="ECO:0000313" key="2">
    <source>
        <dbReference type="EMBL" id="JAD73421.1"/>
    </source>
</evidence>
<reference evidence="2" key="1">
    <citation type="submission" date="2014-09" db="EMBL/GenBank/DDBJ databases">
        <authorList>
            <person name="Magalhaes I.L.F."/>
            <person name="Oliveira U."/>
            <person name="Santos F.R."/>
            <person name="Vidigal T.H.D.A."/>
            <person name="Brescovit A.D."/>
            <person name="Santos A.J."/>
        </authorList>
    </citation>
    <scope>NUCLEOTIDE SEQUENCE</scope>
    <source>
        <tissue evidence="2">Shoot tissue taken approximately 20 cm above the soil surface</tissue>
    </source>
</reference>
<dbReference type="PANTHER" id="PTHR42977:SF3">
    <property type="entry name" value="AB HYDROLASE-1 DOMAIN-CONTAINING PROTEIN"/>
    <property type="match status" value="1"/>
</dbReference>
<dbReference type="EMBL" id="GBRH01224474">
    <property type="protein sequence ID" value="JAD73421.1"/>
    <property type="molecule type" value="Transcribed_RNA"/>
</dbReference>